<proteinExistence type="predicted"/>
<dbReference type="SUPFAM" id="SSF53597">
    <property type="entry name" value="Dihydrofolate reductase-like"/>
    <property type="match status" value="1"/>
</dbReference>
<sequence length="169" mass="17998">MGRQTFEDLRGYWPQQADDPTGVADYLNRVQKCVISTTMADPQWQNTTILSGDPVEEVRALKAKPGADIVVTGSITLCHTLIEAGMVDEYRVFVYPVVQGPRPAAVPGRVRAAGAEAAGLEGPPLRDHVLALRTGLMLCGQGAGQDDDAAPASAQAAATSRLICSRVRR</sequence>
<dbReference type="InterPro" id="IPR024072">
    <property type="entry name" value="DHFR-like_dom_sf"/>
</dbReference>
<evidence type="ECO:0000313" key="2">
    <source>
        <dbReference type="EMBL" id="SDR89458.1"/>
    </source>
</evidence>
<dbReference type="InterPro" id="IPR002734">
    <property type="entry name" value="RibDG_C"/>
</dbReference>
<evidence type="ECO:0000313" key="3">
    <source>
        <dbReference type="Proteomes" id="UP000198983"/>
    </source>
</evidence>
<dbReference type="GO" id="GO:0008703">
    <property type="term" value="F:5-amino-6-(5-phosphoribosylamino)uracil reductase activity"/>
    <property type="evidence" value="ECO:0007669"/>
    <property type="project" value="InterPro"/>
</dbReference>
<dbReference type="EMBL" id="LT629732">
    <property type="protein sequence ID" value="SDR89458.1"/>
    <property type="molecule type" value="Genomic_DNA"/>
</dbReference>
<reference evidence="2 3" key="1">
    <citation type="submission" date="2016-10" db="EMBL/GenBank/DDBJ databases">
        <authorList>
            <person name="de Groot N.N."/>
        </authorList>
    </citation>
    <scope>NUCLEOTIDE SEQUENCE [LARGE SCALE GENOMIC DNA]</scope>
    <source>
        <strain evidence="2 3">DSM 22024</strain>
    </source>
</reference>
<protein>
    <submittedName>
        <fullName evidence="2">RibD C-terminal domain-containing protein</fullName>
    </submittedName>
</protein>
<evidence type="ECO:0000259" key="1">
    <source>
        <dbReference type="Pfam" id="PF01872"/>
    </source>
</evidence>
<dbReference type="AlphaFoldDB" id="A0A1H1MRX4"/>
<organism evidence="2 3">
    <name type="scientific">Actinopolymorpha singaporensis</name>
    <dbReference type="NCBI Taxonomy" id="117157"/>
    <lineage>
        <taxon>Bacteria</taxon>
        <taxon>Bacillati</taxon>
        <taxon>Actinomycetota</taxon>
        <taxon>Actinomycetes</taxon>
        <taxon>Propionibacteriales</taxon>
        <taxon>Actinopolymorphaceae</taxon>
        <taxon>Actinopolymorpha</taxon>
    </lineage>
</organism>
<dbReference type="Pfam" id="PF01872">
    <property type="entry name" value="RibD_C"/>
    <property type="match status" value="1"/>
</dbReference>
<dbReference type="Gene3D" id="3.40.430.10">
    <property type="entry name" value="Dihydrofolate Reductase, subunit A"/>
    <property type="match status" value="1"/>
</dbReference>
<feature type="domain" description="Bacterial bifunctional deaminase-reductase C-terminal" evidence="1">
    <location>
        <begin position="28"/>
        <end position="107"/>
    </location>
</feature>
<name>A0A1H1MRX4_9ACTN</name>
<dbReference type="GO" id="GO:0009231">
    <property type="term" value="P:riboflavin biosynthetic process"/>
    <property type="evidence" value="ECO:0007669"/>
    <property type="project" value="InterPro"/>
</dbReference>
<keyword evidence="3" id="KW-1185">Reference proteome</keyword>
<gene>
    <name evidence="2" type="ORF">SAMN04489717_0935</name>
</gene>
<accession>A0A1H1MRX4</accession>
<dbReference type="Proteomes" id="UP000198983">
    <property type="component" value="Chromosome I"/>
</dbReference>
<dbReference type="STRING" id="117157.SAMN04489717_0935"/>